<evidence type="ECO:0000259" key="12">
    <source>
        <dbReference type="Pfam" id="PF03033"/>
    </source>
</evidence>
<feature type="binding site" evidence="10">
    <location>
        <position position="312"/>
    </location>
    <ligand>
        <name>UDP-N-acetyl-alpha-D-glucosamine</name>
        <dbReference type="ChEBI" id="CHEBI:57705"/>
    </ligand>
</feature>
<reference evidence="14 15" key="1">
    <citation type="journal article" date="2020" name="Int. J. Syst. Evol. Microbiol.">
        <title>Novel acetic acid bacteria from cider fermentations: Acetobacter conturbans sp. nov. and Acetobacter fallax sp. nov.</title>
        <authorList>
            <person name="Sombolestani A.S."/>
            <person name="Cleenwerck I."/>
            <person name="Cnockaert M."/>
            <person name="Borremans W."/>
            <person name="Wieme A.D."/>
            <person name="De Vuyst L."/>
            <person name="Vandamme P."/>
        </authorList>
    </citation>
    <scope>NUCLEOTIDE SEQUENCE [LARGE SCALE GENOMIC DNA]</scope>
    <source>
        <strain evidence="14 15">LMG 30640</strain>
    </source>
</reference>
<evidence type="ECO:0000313" key="15">
    <source>
        <dbReference type="Proteomes" id="UP000635278"/>
    </source>
</evidence>
<comment type="caution">
    <text evidence="14">The sequence shown here is derived from an EMBL/GenBank/DDBJ whole genome shotgun (WGS) entry which is preliminary data.</text>
</comment>
<keyword evidence="7 10" id="KW-0472">Membrane</keyword>
<dbReference type="CDD" id="cd03785">
    <property type="entry name" value="GT28_MurG"/>
    <property type="match status" value="1"/>
</dbReference>
<dbReference type="HAMAP" id="MF_00033">
    <property type="entry name" value="MurG"/>
    <property type="match status" value="1"/>
</dbReference>
<evidence type="ECO:0000256" key="3">
    <source>
        <dbReference type="ARBA" id="ARBA00022676"/>
    </source>
</evidence>
<organism evidence="14 15">
    <name type="scientific">Acetobacter musti</name>
    <dbReference type="NCBI Taxonomy" id="864732"/>
    <lineage>
        <taxon>Bacteria</taxon>
        <taxon>Pseudomonadati</taxon>
        <taxon>Pseudomonadota</taxon>
        <taxon>Alphaproteobacteria</taxon>
        <taxon>Acetobacterales</taxon>
        <taxon>Acetobacteraceae</taxon>
        <taxon>Acetobacter</taxon>
    </lineage>
</organism>
<dbReference type="PANTHER" id="PTHR21015">
    <property type="entry name" value="UDP-N-ACETYLGLUCOSAMINE--N-ACETYLMURAMYL-(PENTAPEPTIDE) PYROPHOSPHORYL-UNDECAPRENOL N-ACETYLGLUCOSAMINE TRANSFERASE 1"/>
    <property type="match status" value="1"/>
</dbReference>
<feature type="binding site" evidence="10">
    <location>
        <position position="181"/>
    </location>
    <ligand>
        <name>UDP-N-acetyl-alpha-D-glucosamine</name>
        <dbReference type="ChEBI" id="CHEBI:57705"/>
    </ligand>
</feature>
<protein>
    <recommendedName>
        <fullName evidence="10">UDP-N-acetylglucosamine--N-acetylmuramyl-(pentapeptide) pyrophosphoryl-undecaprenol N-acetylglucosamine transferase</fullName>
        <ecNumber evidence="10">2.4.1.227</ecNumber>
    </recommendedName>
    <alternativeName>
        <fullName evidence="10">Undecaprenyl-PP-MurNAc-pentapeptide-UDPGlcNAc GlcNAc transferase</fullName>
    </alternativeName>
</protein>
<dbReference type="GO" id="GO:0016757">
    <property type="term" value="F:glycosyltransferase activity"/>
    <property type="evidence" value="ECO:0007669"/>
    <property type="project" value="UniProtKB-KW"/>
</dbReference>
<evidence type="ECO:0000256" key="10">
    <source>
        <dbReference type="HAMAP-Rule" id="MF_00033"/>
    </source>
</evidence>
<comment type="pathway">
    <text evidence="10">Cell wall biogenesis; peptidoglycan biosynthesis.</text>
</comment>
<dbReference type="InterPro" id="IPR004276">
    <property type="entry name" value="GlycoTrans_28_N"/>
</dbReference>
<keyword evidence="9 10" id="KW-0961">Cell wall biogenesis/degradation</keyword>
<accession>A0ABX0JUH7</accession>
<evidence type="ECO:0000256" key="2">
    <source>
        <dbReference type="ARBA" id="ARBA00022618"/>
    </source>
</evidence>
<feature type="binding site" evidence="10">
    <location>
        <position position="140"/>
    </location>
    <ligand>
        <name>UDP-N-acetyl-alpha-D-glucosamine</name>
        <dbReference type="ChEBI" id="CHEBI:57705"/>
    </ligand>
</feature>
<evidence type="ECO:0000256" key="6">
    <source>
        <dbReference type="ARBA" id="ARBA00022984"/>
    </source>
</evidence>
<comment type="catalytic activity">
    <reaction evidence="10">
        <text>di-trans,octa-cis-undecaprenyl diphospho-N-acetyl-alpha-D-muramoyl-L-alanyl-D-glutamyl-meso-2,6-diaminopimeloyl-D-alanyl-D-alanine + UDP-N-acetyl-alpha-D-glucosamine = di-trans,octa-cis-undecaprenyl diphospho-[N-acetyl-alpha-D-glucosaminyl-(1-&gt;4)]-N-acetyl-alpha-D-muramoyl-L-alanyl-D-glutamyl-meso-2,6-diaminopimeloyl-D-alanyl-D-alanine + UDP + H(+)</text>
        <dbReference type="Rhea" id="RHEA:31227"/>
        <dbReference type="ChEBI" id="CHEBI:15378"/>
        <dbReference type="ChEBI" id="CHEBI:57705"/>
        <dbReference type="ChEBI" id="CHEBI:58223"/>
        <dbReference type="ChEBI" id="CHEBI:61387"/>
        <dbReference type="ChEBI" id="CHEBI:61388"/>
        <dbReference type="EC" id="2.4.1.227"/>
    </reaction>
</comment>
<feature type="domain" description="Glycosyl transferase family 28 C-terminal" evidence="13">
    <location>
        <begin position="205"/>
        <end position="371"/>
    </location>
</feature>
<evidence type="ECO:0000256" key="5">
    <source>
        <dbReference type="ARBA" id="ARBA00022960"/>
    </source>
</evidence>
<comment type="similarity">
    <text evidence="10">Belongs to the glycosyltransferase 28 family. MurG subfamily.</text>
</comment>
<evidence type="ECO:0000256" key="4">
    <source>
        <dbReference type="ARBA" id="ARBA00022679"/>
    </source>
</evidence>
<comment type="caution">
    <text evidence="10">Lacks conserved residue(s) required for the propagation of feature annotation.</text>
</comment>
<evidence type="ECO:0000256" key="7">
    <source>
        <dbReference type="ARBA" id="ARBA00023136"/>
    </source>
</evidence>
<dbReference type="Proteomes" id="UP000635278">
    <property type="component" value="Unassembled WGS sequence"/>
</dbReference>
<feature type="binding site" evidence="10">
    <location>
        <begin position="24"/>
        <end position="26"/>
    </location>
    <ligand>
        <name>UDP-N-acetyl-alpha-D-glucosamine</name>
        <dbReference type="ChEBI" id="CHEBI:57705"/>
    </ligand>
</feature>
<keyword evidence="6 10" id="KW-0573">Peptidoglycan synthesis</keyword>
<feature type="compositionally biased region" description="Low complexity" evidence="11">
    <location>
        <begin position="386"/>
        <end position="396"/>
    </location>
</feature>
<feature type="compositionally biased region" description="Gly residues" evidence="11">
    <location>
        <begin position="397"/>
        <end position="407"/>
    </location>
</feature>
<comment type="function">
    <text evidence="10">Cell wall formation. Catalyzes the transfer of a GlcNAc subunit on undecaprenyl-pyrophosphoryl-MurNAc-pentapeptide (lipid intermediate I) to form undecaprenyl-pyrophosphoryl-MurNAc-(pentapeptide)GlcNAc (lipid intermediate II).</text>
</comment>
<gene>
    <name evidence="10 14" type="primary">murG</name>
    <name evidence="14" type="ORF">GOB93_11145</name>
</gene>
<evidence type="ECO:0000256" key="8">
    <source>
        <dbReference type="ARBA" id="ARBA00023306"/>
    </source>
</evidence>
<evidence type="ECO:0000256" key="11">
    <source>
        <dbReference type="SAM" id="MobiDB-lite"/>
    </source>
</evidence>
<evidence type="ECO:0000259" key="13">
    <source>
        <dbReference type="Pfam" id="PF04101"/>
    </source>
</evidence>
<keyword evidence="15" id="KW-1185">Reference proteome</keyword>
<dbReference type="PANTHER" id="PTHR21015:SF22">
    <property type="entry name" value="GLYCOSYLTRANSFERASE"/>
    <property type="match status" value="1"/>
</dbReference>
<evidence type="ECO:0000256" key="9">
    <source>
        <dbReference type="ARBA" id="ARBA00023316"/>
    </source>
</evidence>
<dbReference type="EC" id="2.4.1.227" evidence="10"/>
<feature type="binding site" evidence="10">
    <location>
        <position position="211"/>
    </location>
    <ligand>
        <name>UDP-N-acetyl-alpha-D-glucosamine</name>
        <dbReference type="ChEBI" id="CHEBI:57705"/>
    </ligand>
</feature>
<feature type="compositionally biased region" description="Low complexity" evidence="11">
    <location>
        <begin position="414"/>
        <end position="432"/>
    </location>
</feature>
<dbReference type="Gene3D" id="3.40.50.2000">
    <property type="entry name" value="Glycogen Phosphorylase B"/>
    <property type="match status" value="2"/>
</dbReference>
<keyword evidence="4 10" id="KW-0808">Transferase</keyword>
<keyword evidence="5 10" id="KW-0133">Cell shape</keyword>
<feature type="domain" description="Glycosyltransferase family 28 N-terminal" evidence="12">
    <location>
        <begin position="17"/>
        <end position="157"/>
    </location>
</feature>
<sequence>MEGGGVSDVMTKADGPVVIAAGGTGGHFFPAEALADALVARGYRVALMTDARAGRRTSGVFATADQFVLPGAGVAGRGPVRALKGGLALLRGARQARTIMAKIRPSAVVGFGGYPSVPPLLGARLLPASVRPAIVLHEGNAVLGKANAFLARFADGIGTSFATVAGLPAGARVRLTGMPVRPAIAAMAGEGYEPPGEPPDGLIRLLVWGGSLGARVFSDVVPEALSLLPLEIRERVTVTQQVRAEDLERVRTAYAAYGIASRLEPFFSDVASLMREAHLVIGRAGGSSVAELEVAGRPSVLVPLPVAASDEQTANARALEGVGAAWLMRQDTFTPDALSALLAMMLTDTGVLTAAADAAAELARPDAAERLADLVEANLPGGGLRGAASGAYSGAPSGAGNGSGTGPGEDRPATSSSSFPFIDSSTPEEARP</sequence>
<dbReference type="Pfam" id="PF03033">
    <property type="entry name" value="Glyco_transf_28"/>
    <property type="match status" value="1"/>
</dbReference>
<keyword evidence="2 10" id="KW-0132">Cell division</keyword>
<dbReference type="SUPFAM" id="SSF53756">
    <property type="entry name" value="UDP-Glycosyltransferase/glycogen phosphorylase"/>
    <property type="match status" value="1"/>
</dbReference>
<dbReference type="InterPro" id="IPR006009">
    <property type="entry name" value="GlcNAc_MurG"/>
</dbReference>
<keyword evidence="1 10" id="KW-1003">Cell membrane</keyword>
<comment type="subcellular location">
    <subcellularLocation>
        <location evidence="10">Cell membrane</location>
        <topology evidence="10">Peripheral membrane protein</topology>
        <orientation evidence="10">Cytoplasmic side</orientation>
    </subcellularLocation>
</comment>
<keyword evidence="8 10" id="KW-0131">Cell cycle</keyword>
<evidence type="ECO:0000256" key="1">
    <source>
        <dbReference type="ARBA" id="ARBA00022475"/>
    </source>
</evidence>
<dbReference type="NCBIfam" id="TIGR01133">
    <property type="entry name" value="murG"/>
    <property type="match status" value="1"/>
</dbReference>
<dbReference type="EMBL" id="WOTB01000013">
    <property type="protein sequence ID" value="NHN85194.1"/>
    <property type="molecule type" value="Genomic_DNA"/>
</dbReference>
<dbReference type="InterPro" id="IPR007235">
    <property type="entry name" value="Glyco_trans_28_C"/>
</dbReference>
<feature type="region of interest" description="Disordered" evidence="11">
    <location>
        <begin position="385"/>
        <end position="432"/>
    </location>
</feature>
<keyword evidence="3 10" id="KW-0328">Glycosyltransferase</keyword>
<proteinExistence type="inferred from homology"/>
<evidence type="ECO:0000313" key="14">
    <source>
        <dbReference type="EMBL" id="NHN85194.1"/>
    </source>
</evidence>
<dbReference type="Pfam" id="PF04101">
    <property type="entry name" value="Glyco_tran_28_C"/>
    <property type="match status" value="1"/>
</dbReference>
<name>A0ABX0JUH7_9PROT</name>